<feature type="non-terminal residue" evidence="3">
    <location>
        <position position="1"/>
    </location>
</feature>
<keyword evidence="4" id="KW-1185">Reference proteome</keyword>
<dbReference type="Proteomes" id="UP001328107">
    <property type="component" value="Unassembled WGS sequence"/>
</dbReference>
<dbReference type="InterPro" id="IPR008942">
    <property type="entry name" value="ENTH_VHS"/>
</dbReference>
<dbReference type="PANTHER" id="PTHR12460:SF0">
    <property type="entry name" value="CID DOMAIN-CONTAINING PROTEIN-RELATED"/>
    <property type="match status" value="1"/>
</dbReference>
<dbReference type="GO" id="GO:0000993">
    <property type="term" value="F:RNA polymerase II complex binding"/>
    <property type="evidence" value="ECO:0007669"/>
    <property type="project" value="TreeGrafter"/>
</dbReference>
<reference evidence="4" key="1">
    <citation type="submission" date="2022-10" db="EMBL/GenBank/DDBJ databases">
        <title>Genome assembly of Pristionchus species.</title>
        <authorList>
            <person name="Yoshida K."/>
            <person name="Sommer R.J."/>
        </authorList>
    </citation>
    <scope>NUCLEOTIDE SEQUENCE [LARGE SCALE GENOMIC DNA]</scope>
    <source>
        <strain evidence="4">RS5460</strain>
    </source>
</reference>
<dbReference type="PANTHER" id="PTHR12460">
    <property type="entry name" value="CYCLIN-DEPENDENT KINASE INHIBITOR-RELATED PROTEIN"/>
    <property type="match status" value="1"/>
</dbReference>
<dbReference type="InterPro" id="IPR032337">
    <property type="entry name" value="RPRD1A/B_C"/>
</dbReference>
<dbReference type="InterPro" id="IPR006569">
    <property type="entry name" value="CID_dom"/>
</dbReference>
<name>A0AAN5C8S1_9BILA</name>
<evidence type="ECO:0000313" key="4">
    <source>
        <dbReference type="Proteomes" id="UP001328107"/>
    </source>
</evidence>
<dbReference type="EMBL" id="BTRK01000003">
    <property type="protein sequence ID" value="GMR41958.1"/>
    <property type="molecule type" value="Genomic_DNA"/>
</dbReference>
<dbReference type="PROSITE" id="PS51391">
    <property type="entry name" value="CID"/>
    <property type="match status" value="1"/>
</dbReference>
<dbReference type="Pfam" id="PF04818">
    <property type="entry name" value="CID"/>
    <property type="match status" value="1"/>
</dbReference>
<dbReference type="Pfam" id="PF16566">
    <property type="entry name" value="CREPT"/>
    <property type="match status" value="1"/>
</dbReference>
<proteinExistence type="predicted"/>
<dbReference type="Gene3D" id="1.25.40.90">
    <property type="match status" value="1"/>
</dbReference>
<evidence type="ECO:0000259" key="2">
    <source>
        <dbReference type="PROSITE" id="PS51391"/>
    </source>
</evidence>
<accession>A0AAN5C8S1</accession>
<protein>
    <recommendedName>
        <fullName evidence="2">CID domain-containing protein</fullName>
    </recommendedName>
</protein>
<dbReference type="GO" id="GO:0031124">
    <property type="term" value="P:mRNA 3'-end processing"/>
    <property type="evidence" value="ECO:0007669"/>
    <property type="project" value="TreeGrafter"/>
</dbReference>
<evidence type="ECO:0000313" key="3">
    <source>
        <dbReference type="EMBL" id="GMR41958.1"/>
    </source>
</evidence>
<evidence type="ECO:0000256" key="1">
    <source>
        <dbReference type="SAM" id="MobiDB-lite"/>
    </source>
</evidence>
<dbReference type="Gene3D" id="6.10.250.2560">
    <property type="match status" value="1"/>
</dbReference>
<dbReference type="AlphaFoldDB" id="A0AAN5C8S1"/>
<feature type="domain" description="CID" evidence="2">
    <location>
        <begin position="3"/>
        <end position="139"/>
    </location>
</feature>
<dbReference type="SMART" id="SM00582">
    <property type="entry name" value="RPR"/>
    <property type="match status" value="1"/>
</dbReference>
<feature type="region of interest" description="Disordered" evidence="1">
    <location>
        <begin position="142"/>
        <end position="167"/>
    </location>
</feature>
<gene>
    <name evidence="3" type="ORF">PMAYCL1PPCAC_12153</name>
</gene>
<organism evidence="3 4">
    <name type="scientific">Pristionchus mayeri</name>
    <dbReference type="NCBI Taxonomy" id="1317129"/>
    <lineage>
        <taxon>Eukaryota</taxon>
        <taxon>Metazoa</taxon>
        <taxon>Ecdysozoa</taxon>
        <taxon>Nematoda</taxon>
        <taxon>Chromadorea</taxon>
        <taxon>Rhabditida</taxon>
        <taxon>Rhabditina</taxon>
        <taxon>Diplogasteromorpha</taxon>
        <taxon>Diplogasteroidea</taxon>
        <taxon>Neodiplogasteridae</taxon>
        <taxon>Pristionchus</taxon>
    </lineage>
</organism>
<sequence>FQMALLTQEKITQRLQGLDEKPESIQTCSAWLLHHAKPQNLDIIFDTWLREVYREKSSKRLITLIWVANDVSQNSRKKGCEVANAFAPRIESALKHIRKNPQDDQVDKCVNRCVEVWESRRIFSREQLVRFESALGLKRTASQPSTSLLPESPEKAVQKPPQFDNEKMSQLERATREMAEVLRRLEKAPSSDEKIRTKLAQFPESTGNASYLQHVRNEKEARSILERTKEAAPLCKEYCDSLANEVLDRRNLQNHLNEVLDTVKLITTRNNTIIEELKKREKTMKNHLDQVERAYDSLPDFSEMELDFQHTNLPSLKDLFN</sequence>
<comment type="caution">
    <text evidence="3">The sequence shown here is derived from an EMBL/GenBank/DDBJ whole genome shotgun (WGS) entry which is preliminary data.</text>
</comment>